<dbReference type="Pfam" id="PF00700">
    <property type="entry name" value="Flagellin_C"/>
    <property type="match status" value="1"/>
</dbReference>
<evidence type="ECO:0000313" key="9">
    <source>
        <dbReference type="Proteomes" id="UP000183508"/>
    </source>
</evidence>
<comment type="similarity">
    <text evidence="1 4">Belongs to the bacterial flagellin family.</text>
</comment>
<dbReference type="GO" id="GO:0005576">
    <property type="term" value="C:extracellular region"/>
    <property type="evidence" value="ECO:0007669"/>
    <property type="project" value="UniProtKB-SubCell"/>
</dbReference>
<dbReference type="PANTHER" id="PTHR42792">
    <property type="entry name" value="FLAGELLIN"/>
    <property type="match status" value="1"/>
</dbReference>
<comment type="function">
    <text evidence="4">Flagellin is the subunit protein which polymerizes to form the filaments of bacterial flagella.</text>
</comment>
<dbReference type="Pfam" id="PF00669">
    <property type="entry name" value="Flagellin_N"/>
    <property type="match status" value="1"/>
</dbReference>
<keyword evidence="8" id="KW-0282">Flagellum</keyword>
<evidence type="ECO:0000256" key="4">
    <source>
        <dbReference type="RuleBase" id="RU362073"/>
    </source>
</evidence>
<dbReference type="SUPFAM" id="SSF64518">
    <property type="entry name" value="Phase 1 flagellin"/>
    <property type="match status" value="1"/>
</dbReference>
<dbReference type="GO" id="GO:0009288">
    <property type="term" value="C:bacterial-type flagellum"/>
    <property type="evidence" value="ECO:0007669"/>
    <property type="project" value="UniProtKB-SubCell"/>
</dbReference>
<dbReference type="AlphaFoldDB" id="A0A1I7L6T6"/>
<organism evidence="8 9">
    <name type="scientific">Alicyclobacillus macrosporangiidus</name>
    <dbReference type="NCBI Taxonomy" id="392015"/>
    <lineage>
        <taxon>Bacteria</taxon>
        <taxon>Bacillati</taxon>
        <taxon>Bacillota</taxon>
        <taxon>Bacilli</taxon>
        <taxon>Bacillales</taxon>
        <taxon>Alicyclobacillaceae</taxon>
        <taxon>Alicyclobacillus</taxon>
    </lineage>
</organism>
<feature type="domain" description="Flagellin N-terminal" evidence="6">
    <location>
        <begin position="7"/>
        <end position="144"/>
    </location>
</feature>
<dbReference type="InterPro" id="IPR046358">
    <property type="entry name" value="Flagellin_C"/>
</dbReference>
<dbReference type="InterPro" id="IPR001492">
    <property type="entry name" value="Flagellin"/>
</dbReference>
<keyword evidence="4" id="KW-0964">Secreted</keyword>
<feature type="domain" description="Flagellin C-terminal" evidence="7">
    <location>
        <begin position="342"/>
        <end position="427"/>
    </location>
</feature>
<evidence type="ECO:0000256" key="1">
    <source>
        <dbReference type="ARBA" id="ARBA00005709"/>
    </source>
</evidence>
<evidence type="ECO:0000256" key="5">
    <source>
        <dbReference type="SAM" id="Coils"/>
    </source>
</evidence>
<name>A0A1I7L6T6_9BACL</name>
<sequence length="428" mass="44488">MSFGLIINHNLGSMNALSALNQNQNSLQKVLQQLSTGKRINGAADDAAGLAISQKMQAQINGLDQASRNAQDGISLIQTAEGALNETQSILQRMRELAVQSANDTNTDADRAQIQKEVDQLSQEISRIGNTTQFNTKNLLDGSFSGTFQIGANQDQNLSLTIGDMRGFALGVAGAVGEQVSATVTNTYGTLTDGTYIVVQSGANYNLVDSSGKVVATSTDGGITYVSTADPSGTDQLAFSGATEAVTSGEITISSSGGSTTAIGYHDVANTGLQAGTYTLDSTNQYLKDLNGNIVATSTDGTTYKDAAGNTLFKLDAAPASDTTIQVGGIDVSSQSAANAAITTIDKAIQTVSTQRDQLGAYQNRLEHTINNLDASSQNLTSAESGITDTDMASAMAEFTKDNVLQQAAVAMLAQANQQPQLVLKLLG</sequence>
<evidence type="ECO:0000256" key="2">
    <source>
        <dbReference type="ARBA" id="ARBA00020110"/>
    </source>
</evidence>
<dbReference type="PRINTS" id="PR00207">
    <property type="entry name" value="FLAGELLIN"/>
</dbReference>
<reference evidence="9" key="1">
    <citation type="submission" date="2016-10" db="EMBL/GenBank/DDBJ databases">
        <authorList>
            <person name="Varghese N."/>
        </authorList>
    </citation>
    <scope>NUCLEOTIDE SEQUENCE [LARGE SCALE GENOMIC DNA]</scope>
    <source>
        <strain evidence="9">DSM 17980</strain>
    </source>
</reference>
<dbReference type="Gene3D" id="2.60.40.4390">
    <property type="match status" value="1"/>
</dbReference>
<dbReference type="InterPro" id="IPR001029">
    <property type="entry name" value="Flagellin_N"/>
</dbReference>
<feature type="coiled-coil region" evidence="5">
    <location>
        <begin position="77"/>
        <end position="131"/>
    </location>
</feature>
<evidence type="ECO:0000259" key="7">
    <source>
        <dbReference type="Pfam" id="PF00700"/>
    </source>
</evidence>
<evidence type="ECO:0000256" key="3">
    <source>
        <dbReference type="ARBA" id="ARBA00023143"/>
    </source>
</evidence>
<dbReference type="STRING" id="392015.SAMN05421543_12615"/>
<keyword evidence="3 4" id="KW-0975">Bacterial flagellum</keyword>
<keyword evidence="8" id="KW-0966">Cell projection</keyword>
<dbReference type="Gene3D" id="6.10.10.10">
    <property type="entry name" value="Flagellar export chaperone, C-terminal domain"/>
    <property type="match status" value="1"/>
</dbReference>
<keyword evidence="8" id="KW-0969">Cilium</keyword>
<protein>
    <recommendedName>
        <fullName evidence="2 4">Flagellin</fullName>
    </recommendedName>
</protein>
<dbReference type="GO" id="GO:0005198">
    <property type="term" value="F:structural molecule activity"/>
    <property type="evidence" value="ECO:0007669"/>
    <property type="project" value="UniProtKB-UniRule"/>
</dbReference>
<evidence type="ECO:0000313" key="8">
    <source>
        <dbReference type="EMBL" id="SFV05236.1"/>
    </source>
</evidence>
<dbReference type="EMBL" id="FPBV01000026">
    <property type="protein sequence ID" value="SFV05236.1"/>
    <property type="molecule type" value="Genomic_DNA"/>
</dbReference>
<dbReference type="PANTHER" id="PTHR42792:SF2">
    <property type="entry name" value="FLAGELLIN"/>
    <property type="match status" value="1"/>
</dbReference>
<evidence type="ECO:0000259" key="6">
    <source>
        <dbReference type="Pfam" id="PF00669"/>
    </source>
</evidence>
<gene>
    <name evidence="8" type="ORF">SAMN05421543_12615</name>
</gene>
<keyword evidence="9" id="KW-1185">Reference proteome</keyword>
<accession>A0A1I7L6T6</accession>
<dbReference type="RefSeq" id="WP_245784049.1">
    <property type="nucleotide sequence ID" value="NZ_FPBV01000026.1"/>
</dbReference>
<dbReference type="InterPro" id="IPR042187">
    <property type="entry name" value="Flagellin_C_sub2"/>
</dbReference>
<dbReference type="Gene3D" id="6.10.280.190">
    <property type="match status" value="1"/>
</dbReference>
<comment type="subcellular location">
    <subcellularLocation>
        <location evidence="4">Secreted</location>
    </subcellularLocation>
    <subcellularLocation>
        <location evidence="4">Bacterial flagellum</location>
    </subcellularLocation>
</comment>
<dbReference type="Proteomes" id="UP000183508">
    <property type="component" value="Unassembled WGS sequence"/>
</dbReference>
<keyword evidence="5" id="KW-0175">Coiled coil</keyword>
<dbReference type="Gene3D" id="1.20.1330.10">
    <property type="entry name" value="f41 fragment of flagellin, N-terminal domain"/>
    <property type="match status" value="1"/>
</dbReference>
<proteinExistence type="inferred from homology"/>